<evidence type="ECO:0000256" key="3">
    <source>
        <dbReference type="ARBA" id="ARBA00022617"/>
    </source>
</evidence>
<dbReference type="EMBL" id="UINC01101999">
    <property type="protein sequence ID" value="SVC63274.1"/>
    <property type="molecule type" value="Genomic_DNA"/>
</dbReference>
<dbReference type="PIRSF" id="PIRSF000005">
    <property type="entry name" value="Cytochrome_c4"/>
    <property type="match status" value="1"/>
</dbReference>
<dbReference type="PROSITE" id="PS51007">
    <property type="entry name" value="CYTC"/>
    <property type="match status" value="1"/>
</dbReference>
<dbReference type="AlphaFoldDB" id="A0A382NQ16"/>
<keyword evidence="7" id="KW-0408">Iron</keyword>
<evidence type="ECO:0000256" key="6">
    <source>
        <dbReference type="ARBA" id="ARBA00022982"/>
    </source>
</evidence>
<evidence type="ECO:0000256" key="4">
    <source>
        <dbReference type="ARBA" id="ARBA00022723"/>
    </source>
</evidence>
<organism evidence="9">
    <name type="scientific">marine metagenome</name>
    <dbReference type="NCBI Taxonomy" id="408172"/>
    <lineage>
        <taxon>unclassified sequences</taxon>
        <taxon>metagenomes</taxon>
        <taxon>ecological metagenomes</taxon>
    </lineage>
</organism>
<dbReference type="GO" id="GO:0020037">
    <property type="term" value="F:heme binding"/>
    <property type="evidence" value="ECO:0007669"/>
    <property type="project" value="InterPro"/>
</dbReference>
<sequence length="165" mass="18098">MYQWIILCLLWTFFIISQPLWAAGNPEKGKVLYAVCVACHGPDGAGNKTLNSPAIAGQEIWYLERQLKNFKAGIRGTNSKDIYGMQMRPMAMTLTTEQAIADVAAYVSSLKGKSPVQSIKGNANAGQAAYMICQTCLGPKGEGNKALNAPKLINQQDWYIVRQLK</sequence>
<dbReference type="InterPro" id="IPR050597">
    <property type="entry name" value="Cytochrome_c_Oxidase_Subunit"/>
</dbReference>
<dbReference type="Gene3D" id="1.10.760.10">
    <property type="entry name" value="Cytochrome c-like domain"/>
    <property type="match status" value="2"/>
</dbReference>
<gene>
    <name evidence="9" type="ORF">METZ01_LOCUS316128</name>
</gene>
<evidence type="ECO:0000256" key="7">
    <source>
        <dbReference type="ARBA" id="ARBA00023004"/>
    </source>
</evidence>
<protein>
    <recommendedName>
        <fullName evidence="8">Cytochrome c domain-containing protein</fullName>
    </recommendedName>
</protein>
<dbReference type="SUPFAM" id="SSF46626">
    <property type="entry name" value="Cytochrome c"/>
    <property type="match status" value="2"/>
</dbReference>
<comment type="subcellular location">
    <subcellularLocation>
        <location evidence="1">Periplasm</location>
    </subcellularLocation>
</comment>
<dbReference type="GO" id="GO:0042597">
    <property type="term" value="C:periplasmic space"/>
    <property type="evidence" value="ECO:0007669"/>
    <property type="project" value="UniProtKB-SubCell"/>
</dbReference>
<feature type="non-terminal residue" evidence="9">
    <location>
        <position position="165"/>
    </location>
</feature>
<dbReference type="InterPro" id="IPR036909">
    <property type="entry name" value="Cyt_c-like_dom_sf"/>
</dbReference>
<dbReference type="Pfam" id="PF00034">
    <property type="entry name" value="Cytochrom_C"/>
    <property type="match status" value="1"/>
</dbReference>
<dbReference type="PANTHER" id="PTHR33751:SF9">
    <property type="entry name" value="CYTOCHROME C4"/>
    <property type="match status" value="1"/>
</dbReference>
<proteinExistence type="predicted"/>
<dbReference type="PANTHER" id="PTHR33751">
    <property type="entry name" value="CBB3-TYPE CYTOCHROME C OXIDASE SUBUNIT FIXP"/>
    <property type="match status" value="1"/>
</dbReference>
<evidence type="ECO:0000259" key="8">
    <source>
        <dbReference type="PROSITE" id="PS51007"/>
    </source>
</evidence>
<dbReference type="GO" id="GO:0005506">
    <property type="term" value="F:iron ion binding"/>
    <property type="evidence" value="ECO:0007669"/>
    <property type="project" value="InterPro"/>
</dbReference>
<keyword evidence="2" id="KW-0813">Transport</keyword>
<evidence type="ECO:0000256" key="1">
    <source>
        <dbReference type="ARBA" id="ARBA00004418"/>
    </source>
</evidence>
<dbReference type="GO" id="GO:0009055">
    <property type="term" value="F:electron transfer activity"/>
    <property type="evidence" value="ECO:0007669"/>
    <property type="project" value="InterPro"/>
</dbReference>
<keyword evidence="5" id="KW-0574">Periplasm</keyword>
<keyword evidence="4" id="KW-0479">Metal-binding</keyword>
<evidence type="ECO:0000313" key="9">
    <source>
        <dbReference type="EMBL" id="SVC63274.1"/>
    </source>
</evidence>
<accession>A0A382NQ16</accession>
<evidence type="ECO:0000256" key="5">
    <source>
        <dbReference type="ARBA" id="ARBA00022764"/>
    </source>
</evidence>
<reference evidence="9" key="1">
    <citation type="submission" date="2018-05" db="EMBL/GenBank/DDBJ databases">
        <authorList>
            <person name="Lanie J.A."/>
            <person name="Ng W.-L."/>
            <person name="Kazmierczak K.M."/>
            <person name="Andrzejewski T.M."/>
            <person name="Davidsen T.M."/>
            <person name="Wayne K.J."/>
            <person name="Tettelin H."/>
            <person name="Glass J.I."/>
            <person name="Rusch D."/>
            <person name="Podicherti R."/>
            <person name="Tsui H.-C.T."/>
            <person name="Winkler M.E."/>
        </authorList>
    </citation>
    <scope>NUCLEOTIDE SEQUENCE</scope>
</reference>
<feature type="domain" description="Cytochrome c" evidence="8">
    <location>
        <begin position="24"/>
        <end position="111"/>
    </location>
</feature>
<name>A0A382NQ16_9ZZZZ</name>
<keyword evidence="6" id="KW-0249">Electron transport</keyword>
<dbReference type="InterPro" id="IPR024167">
    <property type="entry name" value="Cytochrome_c4-like"/>
</dbReference>
<evidence type="ECO:0000256" key="2">
    <source>
        <dbReference type="ARBA" id="ARBA00022448"/>
    </source>
</evidence>
<dbReference type="InterPro" id="IPR009056">
    <property type="entry name" value="Cyt_c-like_dom"/>
</dbReference>
<keyword evidence="3" id="KW-0349">Heme</keyword>